<evidence type="ECO:0000313" key="2">
    <source>
        <dbReference type="EMBL" id="MFC4259051.1"/>
    </source>
</evidence>
<dbReference type="SUPFAM" id="SSF53850">
    <property type="entry name" value="Periplasmic binding protein-like II"/>
    <property type="match status" value="1"/>
</dbReference>
<keyword evidence="3" id="KW-1185">Reference proteome</keyword>
<feature type="signal peptide" evidence="1">
    <location>
        <begin position="1"/>
        <end position="27"/>
    </location>
</feature>
<feature type="chain" id="PRO_5046713176" description="Solute-binding protein family 3/N-terminal domain-containing protein" evidence="1">
    <location>
        <begin position="28"/>
        <end position="309"/>
    </location>
</feature>
<dbReference type="Proteomes" id="UP001595798">
    <property type="component" value="Unassembled WGS sequence"/>
</dbReference>
<keyword evidence="1" id="KW-0732">Signal</keyword>
<reference evidence="3" key="1">
    <citation type="journal article" date="2019" name="Int. J. Syst. Evol. Microbiol.">
        <title>The Global Catalogue of Microorganisms (GCM) 10K type strain sequencing project: providing services to taxonomists for standard genome sequencing and annotation.</title>
        <authorList>
            <consortium name="The Broad Institute Genomics Platform"/>
            <consortium name="The Broad Institute Genome Sequencing Center for Infectious Disease"/>
            <person name="Wu L."/>
            <person name="Ma J."/>
        </authorList>
    </citation>
    <scope>NUCLEOTIDE SEQUENCE [LARGE SCALE GENOMIC DNA]</scope>
    <source>
        <strain evidence="3">CECT 7297</strain>
    </source>
</reference>
<dbReference type="EMBL" id="JBHSDI010000011">
    <property type="protein sequence ID" value="MFC4259051.1"/>
    <property type="molecule type" value="Genomic_DNA"/>
</dbReference>
<accession>A0ABV8QFA1</accession>
<evidence type="ECO:0008006" key="4">
    <source>
        <dbReference type="Google" id="ProtNLM"/>
    </source>
</evidence>
<evidence type="ECO:0000313" key="3">
    <source>
        <dbReference type="Proteomes" id="UP001595798"/>
    </source>
</evidence>
<sequence length="309" mass="34249">MAPFKPRNLGRLALAALLSLPAASALSDSDPGTIAPEPSVHRLWYRNYDSPAVLAALNLAFAKTPEYGPYQIDRSPEMVQGRAMLELEQEGSQLVTIANVATSPQREQDLYAIPLPIDGGLLGLRVCVIKEDHLSRFEGIQSLEDFVDRRLSIGQGSHWPDSAILTANNLRVVTHTRYETLFTMLRRERFDCFARGVSEVLFDLERVQNEGLIIEPNLLLAYPMPSYFFVGPGDHETAQRIQLGLERAIADGSFAAYLAAYYGRAVDLLKLGERTLLVLENPDLSNDSAPIGREALETLQRRISNGLSQ</sequence>
<evidence type="ECO:0000256" key="1">
    <source>
        <dbReference type="SAM" id="SignalP"/>
    </source>
</evidence>
<organism evidence="2 3">
    <name type="scientific">Marinobacter lacisalsi</name>
    <dbReference type="NCBI Taxonomy" id="475979"/>
    <lineage>
        <taxon>Bacteria</taxon>
        <taxon>Pseudomonadati</taxon>
        <taxon>Pseudomonadota</taxon>
        <taxon>Gammaproteobacteria</taxon>
        <taxon>Pseudomonadales</taxon>
        <taxon>Marinobacteraceae</taxon>
        <taxon>Marinobacter</taxon>
    </lineage>
</organism>
<proteinExistence type="predicted"/>
<protein>
    <recommendedName>
        <fullName evidence="4">Solute-binding protein family 3/N-terminal domain-containing protein</fullName>
    </recommendedName>
</protein>
<name>A0ABV8QFA1_9GAMM</name>
<comment type="caution">
    <text evidence="2">The sequence shown here is derived from an EMBL/GenBank/DDBJ whole genome shotgun (WGS) entry which is preliminary data.</text>
</comment>
<dbReference type="RefSeq" id="WP_379886594.1">
    <property type="nucleotide sequence ID" value="NZ_JBHSDI010000011.1"/>
</dbReference>
<gene>
    <name evidence="2" type="ORF">ACFOZ5_08430</name>
</gene>